<name>A0A6A1VI56_9ROSI</name>
<keyword evidence="3" id="KW-1185">Reference proteome</keyword>
<feature type="region of interest" description="Disordered" evidence="1">
    <location>
        <begin position="34"/>
        <end position="73"/>
    </location>
</feature>
<dbReference type="AlphaFoldDB" id="A0A6A1VI56"/>
<sequence length="154" mass="16336">MLPTTAEVFPVISVHKSYSDVLCSSVRGTARKQGVSGRGQFKKSVMTSTKNKNCTPRTSSCTSSALSTETSAQKKSCTSVSTQNLSVTRADEEIPGTRRAGRGSAPRTIAGQNQRASQDALWPLAAPSGTPFASPRSSLDQRLPTLGMTIPSRF</sequence>
<evidence type="ECO:0000313" key="2">
    <source>
        <dbReference type="EMBL" id="KAB1212582.1"/>
    </source>
</evidence>
<feature type="compositionally biased region" description="Polar residues" evidence="1">
    <location>
        <begin position="45"/>
        <end position="73"/>
    </location>
</feature>
<protein>
    <submittedName>
        <fullName evidence="2">Uncharacterized protein</fullName>
    </submittedName>
</protein>
<organism evidence="2 3">
    <name type="scientific">Morella rubra</name>
    <name type="common">Chinese bayberry</name>
    <dbReference type="NCBI Taxonomy" id="262757"/>
    <lineage>
        <taxon>Eukaryota</taxon>
        <taxon>Viridiplantae</taxon>
        <taxon>Streptophyta</taxon>
        <taxon>Embryophyta</taxon>
        <taxon>Tracheophyta</taxon>
        <taxon>Spermatophyta</taxon>
        <taxon>Magnoliopsida</taxon>
        <taxon>eudicotyledons</taxon>
        <taxon>Gunneridae</taxon>
        <taxon>Pentapetalae</taxon>
        <taxon>rosids</taxon>
        <taxon>fabids</taxon>
        <taxon>Fagales</taxon>
        <taxon>Myricaceae</taxon>
        <taxon>Morella</taxon>
    </lineage>
</organism>
<gene>
    <name evidence="2" type="ORF">CJ030_MR5G023526</name>
</gene>
<comment type="caution">
    <text evidence="2">The sequence shown here is derived from an EMBL/GenBank/DDBJ whole genome shotgun (WGS) entry which is preliminary data.</text>
</comment>
<reference evidence="2 3" key="1">
    <citation type="journal article" date="2019" name="Plant Biotechnol. J.">
        <title>The red bayberry genome and genetic basis of sex determination.</title>
        <authorList>
            <person name="Jia H.M."/>
            <person name="Jia H.J."/>
            <person name="Cai Q.L."/>
            <person name="Wang Y."/>
            <person name="Zhao H.B."/>
            <person name="Yang W.F."/>
            <person name="Wang G.Y."/>
            <person name="Li Y.H."/>
            <person name="Zhan D.L."/>
            <person name="Shen Y.T."/>
            <person name="Niu Q.F."/>
            <person name="Chang L."/>
            <person name="Qiu J."/>
            <person name="Zhao L."/>
            <person name="Xie H.B."/>
            <person name="Fu W.Y."/>
            <person name="Jin J."/>
            <person name="Li X.W."/>
            <person name="Jiao Y."/>
            <person name="Zhou C.C."/>
            <person name="Tu T."/>
            <person name="Chai C.Y."/>
            <person name="Gao J.L."/>
            <person name="Fan L.J."/>
            <person name="van de Weg E."/>
            <person name="Wang J.Y."/>
            <person name="Gao Z.S."/>
        </authorList>
    </citation>
    <scope>NUCLEOTIDE SEQUENCE [LARGE SCALE GENOMIC DNA]</scope>
    <source>
        <tissue evidence="2">Leaves</tissue>
    </source>
</reference>
<dbReference type="Proteomes" id="UP000516437">
    <property type="component" value="Chromosome 5"/>
</dbReference>
<dbReference type="EMBL" id="RXIC02000023">
    <property type="protein sequence ID" value="KAB1212582.1"/>
    <property type="molecule type" value="Genomic_DNA"/>
</dbReference>
<accession>A0A6A1VI56</accession>
<proteinExistence type="predicted"/>
<evidence type="ECO:0000313" key="3">
    <source>
        <dbReference type="Proteomes" id="UP000516437"/>
    </source>
</evidence>
<feature type="region of interest" description="Disordered" evidence="1">
    <location>
        <begin position="90"/>
        <end position="140"/>
    </location>
</feature>
<evidence type="ECO:0000256" key="1">
    <source>
        <dbReference type="SAM" id="MobiDB-lite"/>
    </source>
</evidence>